<dbReference type="PANTHER" id="PTHR35891">
    <property type="entry name" value="THIOL:DISULFIDE INTERCHANGE PROTEIN DSBA"/>
    <property type="match status" value="1"/>
</dbReference>
<dbReference type="InterPro" id="IPR050824">
    <property type="entry name" value="Thiol_disulfide_DsbA"/>
</dbReference>
<evidence type="ECO:0000313" key="4">
    <source>
        <dbReference type="Proteomes" id="UP000287022"/>
    </source>
</evidence>
<organism evidence="3 4">
    <name type="scientific">Pseudidiomarina sediminum</name>
    <dbReference type="NCBI Taxonomy" id="431675"/>
    <lineage>
        <taxon>Bacteria</taxon>
        <taxon>Pseudomonadati</taxon>
        <taxon>Pseudomonadota</taxon>
        <taxon>Gammaproteobacteria</taxon>
        <taxon>Alteromonadales</taxon>
        <taxon>Idiomarinaceae</taxon>
        <taxon>Pseudidiomarina</taxon>
    </lineage>
</organism>
<dbReference type="SUPFAM" id="SSF52833">
    <property type="entry name" value="Thioredoxin-like"/>
    <property type="match status" value="1"/>
</dbReference>
<dbReference type="InterPro" id="IPR013766">
    <property type="entry name" value="Thioredoxin_domain"/>
</dbReference>
<protein>
    <recommendedName>
        <fullName evidence="2">Thioredoxin domain-containing protein</fullName>
    </recommendedName>
</protein>
<sequence length="239" mass="26708">MKALMKLSAVACLLVGLTACQPATDETTTTSPARDMAATETAPAQVEYSFVKGKDYEVLEKTITTSYFDKPIGARGYVMEFLWPGCPHCQHLNPTINAFALEFPDVAVIKRAAPATERWAYDARIFFALRGIAGTNLDDELIEYYQRIAENQKRLPTPEDIQFFLQEYQVSPSDFAEAMNDPTLTAKLRIVLEDMKRADLSKVPMLVVNGKYVVTAPAPHDPQDAQRYFALLNYLVDLG</sequence>
<name>A0A432ZAL8_9GAMM</name>
<dbReference type="PROSITE" id="PS51352">
    <property type="entry name" value="THIOREDOXIN_2"/>
    <property type="match status" value="1"/>
</dbReference>
<dbReference type="Gene3D" id="3.40.30.10">
    <property type="entry name" value="Glutaredoxin"/>
    <property type="match status" value="1"/>
</dbReference>
<feature type="domain" description="Thioredoxin" evidence="2">
    <location>
        <begin position="36"/>
        <end position="170"/>
    </location>
</feature>
<keyword evidence="1" id="KW-0732">Signal</keyword>
<evidence type="ECO:0000313" key="3">
    <source>
        <dbReference type="EMBL" id="RUO74964.1"/>
    </source>
</evidence>
<dbReference type="InterPro" id="IPR036249">
    <property type="entry name" value="Thioredoxin-like_sf"/>
</dbReference>
<feature type="signal peptide" evidence="1">
    <location>
        <begin position="1"/>
        <end position="22"/>
    </location>
</feature>
<dbReference type="RefSeq" id="WP_026861216.1">
    <property type="nucleotide sequence ID" value="NZ_PIQE01000001.1"/>
</dbReference>
<dbReference type="STRING" id="1122124.GCA_000423165_00123"/>
<gene>
    <name evidence="3" type="ORF">CWI80_06455</name>
</gene>
<dbReference type="PANTHER" id="PTHR35891:SF3">
    <property type="entry name" value="THIOL:DISULFIDE INTERCHANGE PROTEIN DSBL"/>
    <property type="match status" value="1"/>
</dbReference>
<feature type="chain" id="PRO_5018977555" description="Thioredoxin domain-containing protein" evidence="1">
    <location>
        <begin position="23"/>
        <end position="239"/>
    </location>
</feature>
<evidence type="ECO:0000256" key="1">
    <source>
        <dbReference type="SAM" id="SignalP"/>
    </source>
</evidence>
<evidence type="ECO:0000259" key="2">
    <source>
        <dbReference type="PROSITE" id="PS51352"/>
    </source>
</evidence>
<dbReference type="PROSITE" id="PS51257">
    <property type="entry name" value="PROKAR_LIPOPROTEIN"/>
    <property type="match status" value="1"/>
</dbReference>
<dbReference type="Proteomes" id="UP000287022">
    <property type="component" value="Unassembled WGS sequence"/>
</dbReference>
<comment type="caution">
    <text evidence="3">The sequence shown here is derived from an EMBL/GenBank/DDBJ whole genome shotgun (WGS) entry which is preliminary data.</text>
</comment>
<reference evidence="4" key="1">
    <citation type="journal article" date="2018" name="Front. Microbiol.">
        <title>Genome-Based Analysis Reveals the Taxonomy and Diversity of the Family Idiomarinaceae.</title>
        <authorList>
            <person name="Liu Y."/>
            <person name="Lai Q."/>
            <person name="Shao Z."/>
        </authorList>
    </citation>
    <scope>NUCLEOTIDE SEQUENCE [LARGE SCALE GENOMIC DNA]</scope>
    <source>
        <strain evidence="4">c121</strain>
    </source>
</reference>
<dbReference type="EMBL" id="PIQE01000001">
    <property type="protein sequence ID" value="RUO74964.1"/>
    <property type="molecule type" value="Genomic_DNA"/>
</dbReference>
<proteinExistence type="predicted"/>
<accession>A0A432ZAL8</accession>
<keyword evidence="4" id="KW-1185">Reference proteome</keyword>
<dbReference type="AlphaFoldDB" id="A0A432ZAL8"/>